<evidence type="ECO:0000313" key="8">
    <source>
        <dbReference type="Proteomes" id="UP000192758"/>
    </source>
</evidence>
<evidence type="ECO:0000313" key="7">
    <source>
        <dbReference type="EMBL" id="OQS53990.1"/>
    </source>
</evidence>
<evidence type="ECO:0000259" key="6">
    <source>
        <dbReference type="Pfam" id="PF08640"/>
    </source>
</evidence>
<evidence type="ECO:0000256" key="3">
    <source>
        <dbReference type="ARBA" id="ARBA00022737"/>
    </source>
</evidence>
<dbReference type="STRING" id="646526.A0A1W0E432"/>
<comment type="subcellular location">
    <subcellularLocation>
        <location evidence="1">Nucleus</location>
        <location evidence="1">Nucleolus</location>
    </subcellularLocation>
</comment>
<dbReference type="GO" id="GO:0000462">
    <property type="term" value="P:maturation of SSU-rRNA from tricistronic rRNA transcript (SSU-rRNA, 5.8S rRNA, LSU-rRNA)"/>
    <property type="evidence" value="ECO:0007669"/>
    <property type="project" value="InterPro"/>
</dbReference>
<keyword evidence="5" id="KW-0175">Coiled coil</keyword>
<keyword evidence="8" id="KW-1185">Reference proteome</keyword>
<dbReference type="AlphaFoldDB" id="A0A1W0E432"/>
<keyword evidence="4" id="KW-0539">Nucleus</keyword>
<comment type="caution">
    <text evidence="7">The sequence shown here is derived from an EMBL/GenBank/DDBJ whole genome shotgun (WGS) entry which is preliminary data.</text>
</comment>
<dbReference type="GO" id="GO:0034388">
    <property type="term" value="C:Pwp2p-containing subcomplex of 90S preribosome"/>
    <property type="evidence" value="ECO:0007669"/>
    <property type="project" value="TreeGrafter"/>
</dbReference>
<keyword evidence="2" id="KW-0698">rRNA processing</keyword>
<dbReference type="Proteomes" id="UP000192758">
    <property type="component" value="Unassembled WGS sequence"/>
</dbReference>
<feature type="coiled-coil region" evidence="5">
    <location>
        <begin position="31"/>
        <end position="83"/>
    </location>
</feature>
<sequence>MGSKAVYEIVKEMGTELHGYKQRKIFTPQEIQDILEQRKKHELKLQRKKKNSCDFLNYIKYEKKILKKRNKRMEEKMIIKEETDSQLEKNILRIYNKIFFNFDGSDILEEFSAFCIRNGFIEEMKNVFASQTLKHSENEKLWLLCSSKIWETEDIEAARAMLIKGMEIVKNVNLLMVAFFKMEVEYAGKLFRYSREMGINENEIGDIEKGNVALECFKEISKKCGKIEVEQCLRLSKNLPGLVEKCKGFLSENL</sequence>
<evidence type="ECO:0000256" key="5">
    <source>
        <dbReference type="SAM" id="Coils"/>
    </source>
</evidence>
<reference evidence="7 8" key="1">
    <citation type="journal article" date="2017" name="Environ. Microbiol.">
        <title>Decay of the glycolytic pathway and adaptation to intranuclear parasitism within Enterocytozoonidae microsporidia.</title>
        <authorList>
            <person name="Wiredu Boakye D."/>
            <person name="Jaroenlak P."/>
            <person name="Prachumwat A."/>
            <person name="Williams T.A."/>
            <person name="Bateman K.S."/>
            <person name="Itsathitphaisarn O."/>
            <person name="Sritunyalucksana K."/>
            <person name="Paszkiewicz K.H."/>
            <person name="Moore K.A."/>
            <person name="Stentiford G.D."/>
            <person name="Williams B.A."/>
        </authorList>
    </citation>
    <scope>NUCLEOTIDE SEQUENCE [LARGE SCALE GENOMIC DNA]</scope>
    <source>
        <strain evidence="7 8">TH1</strain>
    </source>
</reference>
<dbReference type="InterPro" id="IPR013949">
    <property type="entry name" value="Utp6"/>
</dbReference>
<dbReference type="VEuPathDB" id="MicrosporidiaDB:EHP00_528"/>
<organism evidence="7 8">
    <name type="scientific">Ecytonucleospora hepatopenaei</name>
    <dbReference type="NCBI Taxonomy" id="646526"/>
    <lineage>
        <taxon>Eukaryota</taxon>
        <taxon>Fungi</taxon>
        <taxon>Fungi incertae sedis</taxon>
        <taxon>Microsporidia</taxon>
        <taxon>Enterocytozoonidae</taxon>
        <taxon>Ecytonucleospora</taxon>
    </lineage>
</organism>
<evidence type="ECO:0000256" key="4">
    <source>
        <dbReference type="ARBA" id="ARBA00023242"/>
    </source>
</evidence>
<proteinExistence type="predicted"/>
<name>A0A1W0E432_9MICR</name>
<evidence type="ECO:0000256" key="2">
    <source>
        <dbReference type="ARBA" id="ARBA00022552"/>
    </source>
</evidence>
<dbReference type="EMBL" id="MNPJ01000023">
    <property type="protein sequence ID" value="OQS53990.1"/>
    <property type="molecule type" value="Genomic_DNA"/>
</dbReference>
<gene>
    <name evidence="7" type="primary">utp6</name>
    <name evidence="7" type="ORF">EHP00_528</name>
</gene>
<evidence type="ECO:0000256" key="1">
    <source>
        <dbReference type="ARBA" id="ARBA00004604"/>
    </source>
</evidence>
<accession>A0A1W0E432</accession>
<dbReference type="GO" id="GO:0032040">
    <property type="term" value="C:small-subunit processome"/>
    <property type="evidence" value="ECO:0007669"/>
    <property type="project" value="TreeGrafter"/>
</dbReference>
<dbReference type="OrthoDB" id="28112at2759"/>
<dbReference type="GO" id="GO:0030515">
    <property type="term" value="F:snoRNA binding"/>
    <property type="evidence" value="ECO:0007669"/>
    <property type="project" value="InterPro"/>
</dbReference>
<feature type="domain" description="U3 small nucleolar RNA-associated protein 6 N-terminal" evidence="6">
    <location>
        <begin position="12"/>
        <end position="91"/>
    </location>
</feature>
<protein>
    <submittedName>
        <fullName evidence="7">Utp6</fullName>
    </submittedName>
</protein>
<dbReference type="Pfam" id="PF08640">
    <property type="entry name" value="U3_assoc_6"/>
    <property type="match status" value="1"/>
</dbReference>
<dbReference type="InterPro" id="IPR055347">
    <property type="entry name" value="UTP6_N"/>
</dbReference>
<keyword evidence="3" id="KW-0677">Repeat</keyword>
<dbReference type="PANTHER" id="PTHR23271:SF1">
    <property type="entry name" value="U3 SMALL NUCLEOLAR RNA-ASSOCIATED PROTEIN 6 HOMOLOG"/>
    <property type="match status" value="1"/>
</dbReference>
<dbReference type="PANTHER" id="PTHR23271">
    <property type="entry name" value="HEPATOCELLULAR CARCINOMA-ASSOCIATED ANTIGEN 66"/>
    <property type="match status" value="1"/>
</dbReference>